<organism evidence="3 4">
    <name type="scientific">Lasallia pustulata</name>
    <dbReference type="NCBI Taxonomy" id="136370"/>
    <lineage>
        <taxon>Eukaryota</taxon>
        <taxon>Fungi</taxon>
        <taxon>Dikarya</taxon>
        <taxon>Ascomycota</taxon>
        <taxon>Pezizomycotina</taxon>
        <taxon>Lecanoromycetes</taxon>
        <taxon>OSLEUM clade</taxon>
        <taxon>Umbilicariomycetidae</taxon>
        <taxon>Umbilicariales</taxon>
        <taxon>Umbilicariaceae</taxon>
        <taxon>Lasallia</taxon>
    </lineage>
</organism>
<evidence type="ECO:0000256" key="1">
    <source>
        <dbReference type="ARBA" id="ARBA00022737"/>
    </source>
</evidence>
<evidence type="ECO:0000313" key="3">
    <source>
        <dbReference type="EMBL" id="KAA6409959.1"/>
    </source>
</evidence>
<dbReference type="EMBL" id="VXIT01000010">
    <property type="protein sequence ID" value="KAA6409959.1"/>
    <property type="molecule type" value="Genomic_DNA"/>
</dbReference>
<sequence>MTVPRLGLGVLHEPSNPPAAVVDIVFVHGLTGAPANTWLHTASGMYWPATLLSRDVPNSRILSFGYDADVVEFWNPTSQNRVEKNRTRKTGRSHPEKHLQQISSCTIGIVFLGTPHHGADLAAWAKFGSTIAKTIKHVNSDIVSVLKPGSEMLARVQDGFHGLLRLRRNEESEIAVTCFFEELPLPLVGKVVEMESAILPGYASYGIHANHMDMTKFDNKDNSGYESVLGELRRWVKGLQPALGTAPTFRVKAQKGKSETRPQDHRDDKEAELLETLASDYKCDKDSISVRVPGTCEWFFEDDRFLEWRDSTYSRLLWVSAAPGCGKSVLSRALIDERRVCKIPMDSTVCYFFFKDGQEQRTHGTDALSAVLHQLFENTGLITYALPSYRNYGKKLRDAFSELWEILVRSARDSEVGEIVCVLDALDECEQNARKQLTEKLVSFFSQIEPHDNPSFALKFLITSRPYDDLEQNFQPLSGVSTYLHFDGDDKSQIIGQEIDLVIDAKIPSIAGDFSDEDRKRISQRLKKMDNRVVMSPSPSLW</sequence>
<dbReference type="SUPFAM" id="SSF52540">
    <property type="entry name" value="P-loop containing nucleoside triphosphate hydrolases"/>
    <property type="match status" value="1"/>
</dbReference>
<evidence type="ECO:0000313" key="4">
    <source>
        <dbReference type="Proteomes" id="UP000324767"/>
    </source>
</evidence>
<comment type="caution">
    <text evidence="3">The sequence shown here is derived from an EMBL/GenBank/DDBJ whole genome shotgun (WGS) entry which is preliminary data.</text>
</comment>
<dbReference type="InterPro" id="IPR027417">
    <property type="entry name" value="P-loop_NTPase"/>
</dbReference>
<keyword evidence="1" id="KW-0677">Repeat</keyword>
<feature type="domain" description="Nephrocystin 3-like N-terminal" evidence="2">
    <location>
        <begin position="294"/>
        <end position="465"/>
    </location>
</feature>
<dbReference type="OrthoDB" id="427518at2759"/>
<name>A0A5M8PKJ1_9LECA</name>
<gene>
    <name evidence="3" type="ORF">FRX48_06573</name>
</gene>
<reference evidence="3 4" key="1">
    <citation type="submission" date="2019-09" db="EMBL/GenBank/DDBJ databases">
        <title>The hologenome of the rock-dwelling lichen Lasallia pustulata.</title>
        <authorList>
            <person name="Greshake Tzovaras B."/>
            <person name="Segers F."/>
            <person name="Bicker A."/>
            <person name="Dal Grande F."/>
            <person name="Otte J."/>
            <person name="Hankeln T."/>
            <person name="Schmitt I."/>
            <person name="Ebersberger I."/>
        </authorList>
    </citation>
    <scope>NUCLEOTIDE SEQUENCE [LARGE SCALE GENOMIC DNA]</scope>
    <source>
        <strain evidence="3">A1-1</strain>
    </source>
</reference>
<proteinExistence type="predicted"/>
<evidence type="ECO:0000259" key="2">
    <source>
        <dbReference type="Pfam" id="PF24883"/>
    </source>
</evidence>
<dbReference type="AlphaFoldDB" id="A0A5M8PKJ1"/>
<dbReference type="Pfam" id="PF24883">
    <property type="entry name" value="NPHP3_N"/>
    <property type="match status" value="1"/>
</dbReference>
<dbReference type="PANTHER" id="PTHR10039">
    <property type="entry name" value="AMELOGENIN"/>
    <property type="match status" value="1"/>
</dbReference>
<dbReference type="InterPro" id="IPR056884">
    <property type="entry name" value="NPHP3-like_N"/>
</dbReference>
<accession>A0A5M8PKJ1</accession>
<dbReference type="Gene3D" id="3.40.50.300">
    <property type="entry name" value="P-loop containing nucleotide triphosphate hydrolases"/>
    <property type="match status" value="1"/>
</dbReference>
<protein>
    <recommendedName>
        <fullName evidence="2">Nephrocystin 3-like N-terminal domain-containing protein</fullName>
    </recommendedName>
</protein>
<dbReference type="Proteomes" id="UP000324767">
    <property type="component" value="Unassembled WGS sequence"/>
</dbReference>